<reference evidence="2" key="1">
    <citation type="journal article" date="2014" name="Genome Biol.">
        <title>Genome analysis of a major urban malaria vector mosquito, Anopheles stephensi.</title>
        <authorList>
            <person name="Jiang X."/>
            <person name="Peery A."/>
            <person name="Hall A.B."/>
            <person name="Sharma A."/>
            <person name="Chen X.G."/>
            <person name="Waterhouse R.M."/>
            <person name="Komissarov A."/>
            <person name="Riehle M.M."/>
            <person name="Shouche Y."/>
            <person name="Sharakhova M.V."/>
            <person name="Lawson D."/>
            <person name="Pakpour N."/>
            <person name="Arensburger P."/>
            <person name="Davidson V.L."/>
            <person name="Eiglmeier K."/>
            <person name="Emrich S."/>
            <person name="George P."/>
            <person name="Kennedy R.C."/>
            <person name="Mane S.P."/>
            <person name="Maslen G."/>
            <person name="Oringanje C."/>
            <person name="Qi Y."/>
            <person name="Settlage R."/>
            <person name="Tojo M."/>
            <person name="Tubio J.M."/>
            <person name="Unger M.F."/>
            <person name="Wang B."/>
            <person name="Vernick K.D."/>
            <person name="Ribeiro J.M."/>
            <person name="James A.A."/>
            <person name="Michel K."/>
            <person name="Riehle M.A."/>
            <person name="Luckhart S."/>
            <person name="Sharakhov I.V."/>
            <person name="Tu Z."/>
        </authorList>
    </citation>
    <scope>NUCLEOTIDE SEQUENCE [LARGE SCALE GENOMIC DNA]</scope>
    <source>
        <strain evidence="2">Indian</strain>
    </source>
</reference>
<accession>A0A182YTG4</accession>
<dbReference type="STRING" id="30069.A0A182YTG4"/>
<evidence type="ECO:0000313" key="2">
    <source>
        <dbReference type="Proteomes" id="UP000076408"/>
    </source>
</evidence>
<evidence type="ECO:0000313" key="1">
    <source>
        <dbReference type="EnsemblMetazoa" id="ASTEI11750-PA"/>
    </source>
</evidence>
<dbReference type="PANTHER" id="PTHR31854:SF2">
    <property type="entry name" value="TUBULIN POLYGLUTAMYLASE COMPLEX SUBUNIT 2"/>
    <property type="match status" value="1"/>
</dbReference>
<name>A0A182YTG4_ANOST</name>
<dbReference type="Proteomes" id="UP000076408">
    <property type="component" value="Unassembled WGS sequence"/>
</dbReference>
<dbReference type="AlphaFoldDB" id="A0A182YTG4"/>
<reference evidence="1" key="2">
    <citation type="submission" date="2020-05" db="UniProtKB">
        <authorList>
            <consortium name="EnsemblMetazoa"/>
        </authorList>
    </citation>
    <scope>IDENTIFICATION</scope>
    <source>
        <strain evidence="1">Indian</strain>
    </source>
</reference>
<dbReference type="VEuPathDB" id="VectorBase:ASTEI11750"/>
<evidence type="ECO:0008006" key="3">
    <source>
        <dbReference type="Google" id="ProtNLM"/>
    </source>
</evidence>
<keyword evidence="2" id="KW-1185">Reference proteome</keyword>
<sequence>MYIPKLTHIRNLDLDGPGGTMFELDCIGDMGFVFLVYKTHGTTRPEIYLLEMGSLRWTLLADSFTTYLRMCIVHLGLPCWQLAFASCGLPGWAEQLFLVLAPHLLLHKDEMPRPRRAPVYQRVQPPYNVLDPAVFRTTVRRKRSANK</sequence>
<organism evidence="1 2">
    <name type="scientific">Anopheles stephensi</name>
    <name type="common">Indo-Pakistan malaria mosquito</name>
    <dbReference type="NCBI Taxonomy" id="30069"/>
    <lineage>
        <taxon>Eukaryota</taxon>
        <taxon>Metazoa</taxon>
        <taxon>Ecdysozoa</taxon>
        <taxon>Arthropoda</taxon>
        <taxon>Hexapoda</taxon>
        <taxon>Insecta</taxon>
        <taxon>Pterygota</taxon>
        <taxon>Neoptera</taxon>
        <taxon>Endopterygota</taxon>
        <taxon>Diptera</taxon>
        <taxon>Nematocera</taxon>
        <taxon>Culicoidea</taxon>
        <taxon>Culicidae</taxon>
        <taxon>Anophelinae</taxon>
        <taxon>Anopheles</taxon>
    </lineage>
</organism>
<dbReference type="VEuPathDB" id="VectorBase:ASTE003799"/>
<dbReference type="EnsemblMetazoa" id="ASTEI11750-RA">
    <property type="protein sequence ID" value="ASTEI11750-PA"/>
    <property type="gene ID" value="ASTEI11750"/>
</dbReference>
<protein>
    <recommendedName>
        <fullName evidence="3">Knr4/Smi1-like domain-containing protein</fullName>
    </recommendedName>
</protein>
<proteinExistence type="predicted"/>
<dbReference type="PANTHER" id="PTHR31854">
    <property type="entry name" value="TUBULIN POLYGLUTAMYLASE COMPLEX SUBUNIT 2"/>
    <property type="match status" value="1"/>
</dbReference>
<dbReference type="InterPro" id="IPR039231">
    <property type="entry name" value="TPGS2"/>
</dbReference>
<dbReference type="OMA" id="LPMIPWA"/>
<dbReference type="VEuPathDB" id="VectorBase:ASTEI20_032407"/>